<organism evidence="2 3">
    <name type="scientific">Kribbella antiqua</name>
    <dbReference type="NCBI Taxonomy" id="2512217"/>
    <lineage>
        <taxon>Bacteria</taxon>
        <taxon>Bacillati</taxon>
        <taxon>Actinomycetota</taxon>
        <taxon>Actinomycetes</taxon>
        <taxon>Propionibacteriales</taxon>
        <taxon>Kribbellaceae</taxon>
        <taxon>Kribbella</taxon>
    </lineage>
</organism>
<feature type="domain" description="Bacterial bifunctional deaminase-reductase C-terminal" evidence="1">
    <location>
        <begin position="8"/>
        <end position="184"/>
    </location>
</feature>
<dbReference type="SUPFAM" id="SSF53597">
    <property type="entry name" value="Dihydrofolate reductase-like"/>
    <property type="match status" value="1"/>
</dbReference>
<dbReference type="EMBL" id="SLWR01000004">
    <property type="protein sequence ID" value="TCO48496.1"/>
    <property type="molecule type" value="Genomic_DNA"/>
</dbReference>
<reference evidence="2 3" key="1">
    <citation type="journal article" date="2015" name="Stand. Genomic Sci.">
        <title>Genomic Encyclopedia of Bacterial and Archaeal Type Strains, Phase III: the genomes of soil and plant-associated and newly described type strains.</title>
        <authorList>
            <person name="Whitman W.B."/>
            <person name="Woyke T."/>
            <person name="Klenk H.P."/>
            <person name="Zhou Y."/>
            <person name="Lilburn T.G."/>
            <person name="Beck B.J."/>
            <person name="De Vos P."/>
            <person name="Vandamme P."/>
            <person name="Eisen J.A."/>
            <person name="Garrity G."/>
            <person name="Hugenholtz P."/>
            <person name="Kyrpides N.C."/>
        </authorList>
    </citation>
    <scope>NUCLEOTIDE SEQUENCE [LARGE SCALE GENOMIC DNA]</scope>
    <source>
        <strain evidence="2 3">VKM Ac-2541</strain>
    </source>
</reference>
<dbReference type="Proteomes" id="UP000295573">
    <property type="component" value="Unassembled WGS sequence"/>
</dbReference>
<accession>A0A4R2IVV6</accession>
<gene>
    <name evidence="2" type="ORF">EV646_104318</name>
</gene>
<dbReference type="PANTHER" id="PTHR38011:SF12">
    <property type="entry name" value="BIFUNCTIONAL DEAMINASE-REDUCTASE DOMAIN PROTEIN"/>
    <property type="match status" value="1"/>
</dbReference>
<keyword evidence="3" id="KW-1185">Reference proteome</keyword>
<evidence type="ECO:0000313" key="2">
    <source>
        <dbReference type="EMBL" id="TCO48496.1"/>
    </source>
</evidence>
<dbReference type="AlphaFoldDB" id="A0A4R2IVV6"/>
<dbReference type="GO" id="GO:0008703">
    <property type="term" value="F:5-amino-6-(5-phosphoribosylamino)uracil reductase activity"/>
    <property type="evidence" value="ECO:0007669"/>
    <property type="project" value="InterPro"/>
</dbReference>
<dbReference type="InterPro" id="IPR050765">
    <property type="entry name" value="Riboflavin_Biosynth_HTPR"/>
</dbReference>
<sequence length="209" mass="22776">MPRVRVHNFTVTVDGFGAGVGQRLEAPFGDGVDGLHDWMFAAMEDKANGKGGIDAGRVGAWEEGIGATIMGRNMFGPVRGPWRDDSWKGWWGDNPPYHHDVFVHTHHPREAFAMEGGTTFHFTDEPVEAVLERALEAAGGQDVIIAGGAATIQQYLRAGLIDELNIVVAPLLAGAGERLFDNVTEAMRNYQVTEMVSSPAATHVRLQRR</sequence>
<dbReference type="GO" id="GO:0009231">
    <property type="term" value="P:riboflavin biosynthetic process"/>
    <property type="evidence" value="ECO:0007669"/>
    <property type="project" value="InterPro"/>
</dbReference>
<dbReference type="Pfam" id="PF01872">
    <property type="entry name" value="RibD_C"/>
    <property type="match status" value="1"/>
</dbReference>
<protein>
    <submittedName>
        <fullName evidence="2">RibD domain-containing protein</fullName>
    </submittedName>
</protein>
<name>A0A4R2IVV6_9ACTN</name>
<dbReference type="InterPro" id="IPR024072">
    <property type="entry name" value="DHFR-like_dom_sf"/>
</dbReference>
<dbReference type="InterPro" id="IPR002734">
    <property type="entry name" value="RibDG_C"/>
</dbReference>
<evidence type="ECO:0000313" key="3">
    <source>
        <dbReference type="Proteomes" id="UP000295573"/>
    </source>
</evidence>
<dbReference type="RefSeq" id="WP_132148418.1">
    <property type="nucleotide sequence ID" value="NZ_SLWR01000004.1"/>
</dbReference>
<dbReference type="Gene3D" id="3.40.430.10">
    <property type="entry name" value="Dihydrofolate Reductase, subunit A"/>
    <property type="match status" value="1"/>
</dbReference>
<comment type="caution">
    <text evidence="2">The sequence shown here is derived from an EMBL/GenBank/DDBJ whole genome shotgun (WGS) entry which is preliminary data.</text>
</comment>
<proteinExistence type="predicted"/>
<dbReference type="PANTHER" id="PTHR38011">
    <property type="entry name" value="DIHYDROFOLATE REDUCTASE FAMILY PROTEIN (AFU_ORTHOLOGUE AFUA_8G06820)"/>
    <property type="match status" value="1"/>
</dbReference>
<evidence type="ECO:0000259" key="1">
    <source>
        <dbReference type="Pfam" id="PF01872"/>
    </source>
</evidence>
<dbReference type="OrthoDB" id="2313602at2"/>